<accession>A0A1R1YJP9</accession>
<organism evidence="1 2">
    <name type="scientific">Smittium culicis</name>
    <dbReference type="NCBI Taxonomy" id="133412"/>
    <lineage>
        <taxon>Eukaryota</taxon>
        <taxon>Fungi</taxon>
        <taxon>Fungi incertae sedis</taxon>
        <taxon>Zoopagomycota</taxon>
        <taxon>Kickxellomycotina</taxon>
        <taxon>Harpellomycetes</taxon>
        <taxon>Harpellales</taxon>
        <taxon>Legeriomycetaceae</taxon>
        <taxon>Smittium</taxon>
    </lineage>
</organism>
<proteinExistence type="predicted"/>
<name>A0A1R1YJP9_9FUNG</name>
<dbReference type="AlphaFoldDB" id="A0A1R1YJP9"/>
<evidence type="ECO:0000313" key="2">
    <source>
        <dbReference type="Proteomes" id="UP000187429"/>
    </source>
</evidence>
<gene>
    <name evidence="1" type="ORF">AYI69_g3438</name>
</gene>
<dbReference type="Proteomes" id="UP000187429">
    <property type="component" value="Unassembled WGS sequence"/>
</dbReference>
<reference evidence="2" key="1">
    <citation type="submission" date="2017-01" db="EMBL/GenBank/DDBJ databases">
        <authorList>
            <person name="Wang Y."/>
            <person name="White M."/>
            <person name="Kvist S."/>
            <person name="Moncalvo J.-M."/>
        </authorList>
    </citation>
    <scope>NUCLEOTIDE SEQUENCE [LARGE SCALE GENOMIC DNA]</scope>
    <source>
        <strain evidence="2">ID-206-W2</strain>
    </source>
</reference>
<keyword evidence="2" id="KW-1185">Reference proteome</keyword>
<sequence length="66" mass="7654">MIVLLQKNKRPKVFETTLPEECHKPRIQERRPQEIKLSETAVPYSIGKNLSETEAELNISQLLSCF</sequence>
<evidence type="ECO:0000313" key="1">
    <source>
        <dbReference type="EMBL" id="OMJ27138.1"/>
    </source>
</evidence>
<dbReference type="EMBL" id="LSSM01001151">
    <property type="protein sequence ID" value="OMJ27138.1"/>
    <property type="molecule type" value="Genomic_DNA"/>
</dbReference>
<protein>
    <submittedName>
        <fullName evidence="1">Uncharacterized protein</fullName>
    </submittedName>
</protein>
<comment type="caution">
    <text evidence="1">The sequence shown here is derived from an EMBL/GenBank/DDBJ whole genome shotgun (WGS) entry which is preliminary data.</text>
</comment>